<proteinExistence type="predicted"/>
<evidence type="ECO:0000313" key="1">
    <source>
        <dbReference type="EMBL" id="KAF3770870.1"/>
    </source>
</evidence>
<organism evidence="1 2">
    <name type="scientific">Cryphonectria parasitica (strain ATCC 38755 / EP155)</name>
    <dbReference type="NCBI Taxonomy" id="660469"/>
    <lineage>
        <taxon>Eukaryota</taxon>
        <taxon>Fungi</taxon>
        <taxon>Dikarya</taxon>
        <taxon>Ascomycota</taxon>
        <taxon>Pezizomycotina</taxon>
        <taxon>Sordariomycetes</taxon>
        <taxon>Sordariomycetidae</taxon>
        <taxon>Diaporthales</taxon>
        <taxon>Cryphonectriaceae</taxon>
        <taxon>Cryphonectria-Endothia species complex</taxon>
        <taxon>Cryphonectria</taxon>
    </lineage>
</organism>
<protein>
    <recommendedName>
        <fullName evidence="3">Ankyrin repeat protein</fullName>
    </recommendedName>
</protein>
<sequence length="345" mass="36986">MDQDASRAAAFQDCWTALETKDVDAFGAEMERSSGCLSTENMRGFLTQTIKEDWVDGARYLLGHGAKTDMIGPVMLARHCRSVAMLELLSEHGTEFSHPTENILPARMVLFRREILDWLLDYGLDINGPSNNMLYGANNRVIRDKTVEVLNRAAAAGDIELFDHLAARGADPGRSNALHNAAGSSRGDAAAAAMINHLVDRYHLDVNAGDDCHGLNEMVTWQTPPGTSPHYTTPLVYAARASNVAAAEALLHRGARVAEALSAAVVKRNAQLVGLLLDHGADPSRGLAAAVVQGFVEGARLCLEHGADVARGREEDRFVAALGGAYAGMSSEMRALLDDHKSSSG</sequence>
<comment type="caution">
    <text evidence="1">The sequence shown here is derived from an EMBL/GenBank/DDBJ whole genome shotgun (WGS) entry which is preliminary data.</text>
</comment>
<reference evidence="1" key="1">
    <citation type="journal article" date="2020" name="Phytopathology">
        <title>Genome sequence of the chestnut blight fungus Cryphonectria parasitica EP155: A fundamental resource for an archetypical invasive plant pathogen.</title>
        <authorList>
            <person name="Crouch J.A."/>
            <person name="Dawe A."/>
            <person name="Aerts A."/>
            <person name="Barry K."/>
            <person name="Churchill A.C.L."/>
            <person name="Grimwood J."/>
            <person name="Hillman B."/>
            <person name="Milgroom M.G."/>
            <person name="Pangilinan J."/>
            <person name="Smith M."/>
            <person name="Salamov A."/>
            <person name="Schmutz J."/>
            <person name="Yadav J."/>
            <person name="Grigoriev I.V."/>
            <person name="Nuss D."/>
        </authorList>
    </citation>
    <scope>NUCLEOTIDE SEQUENCE</scope>
    <source>
        <strain evidence="1">EP155</strain>
    </source>
</reference>
<dbReference type="PANTHER" id="PTHR46224:SF64">
    <property type="entry name" value="IQ MOTIF AND ANKYRIN REPEAT DOMAIN-CONTAINING PROTEIN 1"/>
    <property type="match status" value="1"/>
</dbReference>
<dbReference type="EMBL" id="MU032344">
    <property type="protein sequence ID" value="KAF3770870.1"/>
    <property type="molecule type" value="Genomic_DNA"/>
</dbReference>
<evidence type="ECO:0000313" key="2">
    <source>
        <dbReference type="Proteomes" id="UP000803844"/>
    </source>
</evidence>
<evidence type="ECO:0008006" key="3">
    <source>
        <dbReference type="Google" id="ProtNLM"/>
    </source>
</evidence>
<dbReference type="OrthoDB" id="539213at2759"/>
<name>A0A9P5CVT9_CRYP1</name>
<dbReference type="PANTHER" id="PTHR46224">
    <property type="entry name" value="ANKYRIN REPEAT FAMILY PROTEIN"/>
    <property type="match status" value="1"/>
</dbReference>
<dbReference type="InterPro" id="IPR036770">
    <property type="entry name" value="Ankyrin_rpt-contain_sf"/>
</dbReference>
<keyword evidence="2" id="KW-1185">Reference proteome</keyword>
<gene>
    <name evidence="1" type="ORF">M406DRAFT_67231</name>
</gene>
<dbReference type="SUPFAM" id="SSF48403">
    <property type="entry name" value="Ankyrin repeat"/>
    <property type="match status" value="1"/>
</dbReference>
<dbReference type="AlphaFoldDB" id="A0A9P5CVT9"/>
<dbReference type="GeneID" id="63842180"/>
<dbReference type="Gene3D" id="1.25.40.20">
    <property type="entry name" value="Ankyrin repeat-containing domain"/>
    <property type="match status" value="2"/>
</dbReference>
<dbReference type="InterPro" id="IPR051616">
    <property type="entry name" value="Cul2-RING_E3_ligase_SR"/>
</dbReference>
<dbReference type="Proteomes" id="UP000803844">
    <property type="component" value="Unassembled WGS sequence"/>
</dbReference>
<accession>A0A9P5CVT9</accession>
<dbReference type="RefSeq" id="XP_040781831.1">
    <property type="nucleotide sequence ID" value="XM_040925051.1"/>
</dbReference>